<name>A0A4T3F287_9SPHN</name>
<protein>
    <submittedName>
        <fullName evidence="3">Nuclear transport factor 2 family protein</fullName>
    </submittedName>
</protein>
<dbReference type="EMBL" id="SSHH01000001">
    <property type="protein sequence ID" value="TIX51355.1"/>
    <property type="molecule type" value="Genomic_DNA"/>
</dbReference>
<evidence type="ECO:0000256" key="1">
    <source>
        <dbReference type="SAM" id="SignalP"/>
    </source>
</evidence>
<dbReference type="Proteomes" id="UP000309389">
    <property type="component" value="Unassembled WGS sequence"/>
</dbReference>
<feature type="signal peptide" evidence="1">
    <location>
        <begin position="1"/>
        <end position="43"/>
    </location>
</feature>
<proteinExistence type="predicted"/>
<evidence type="ECO:0000313" key="3">
    <source>
        <dbReference type="EMBL" id="TIX51355.1"/>
    </source>
</evidence>
<reference evidence="3 4" key="1">
    <citation type="submission" date="2019-04" db="EMBL/GenBank/DDBJ databases">
        <title>Altererythrobacter aquimixticola sp. nov., isolated from sediment of junction between the ocean and a freshwater spring.</title>
        <authorList>
            <person name="Yoon J.-H."/>
        </authorList>
    </citation>
    <scope>NUCLEOTIDE SEQUENCE [LARGE SCALE GENOMIC DNA]</scope>
    <source>
        <strain evidence="3 4">SSKS-13</strain>
    </source>
</reference>
<gene>
    <name evidence="3" type="ORF">E5222_02500</name>
</gene>
<dbReference type="OrthoDB" id="7427889at2"/>
<evidence type="ECO:0000259" key="2">
    <source>
        <dbReference type="Pfam" id="PF14534"/>
    </source>
</evidence>
<dbReference type="InterPro" id="IPR032710">
    <property type="entry name" value="NTF2-like_dom_sf"/>
</dbReference>
<accession>A0A4T3F287</accession>
<keyword evidence="4" id="KW-1185">Reference proteome</keyword>
<sequence>MRQIADPSILRLSGSKRRISMTRRFVTAAIALATAAMALPAAAQQSPAEVQELANRWTAAYNSVDVPALSDLYSDDAELYIHREGRFIGRASIGDYWAADMDRANPITVLNVTDSVVDNEMMLVHGNYQVLDRNTGVPLGGGRFAHIWVLEEDGWELDRDVWVDLQW</sequence>
<organism evidence="3 4">
    <name type="scientific">Alteraurantiacibacter aquimixticola</name>
    <dbReference type="NCBI Taxonomy" id="2489173"/>
    <lineage>
        <taxon>Bacteria</taxon>
        <taxon>Pseudomonadati</taxon>
        <taxon>Pseudomonadota</taxon>
        <taxon>Alphaproteobacteria</taxon>
        <taxon>Sphingomonadales</taxon>
        <taxon>Erythrobacteraceae</taxon>
        <taxon>Alteraurantiacibacter</taxon>
    </lineage>
</organism>
<evidence type="ECO:0000313" key="4">
    <source>
        <dbReference type="Proteomes" id="UP000309389"/>
    </source>
</evidence>
<feature type="chain" id="PRO_5020984161" evidence="1">
    <location>
        <begin position="44"/>
        <end position="167"/>
    </location>
</feature>
<dbReference type="SUPFAM" id="SSF54427">
    <property type="entry name" value="NTF2-like"/>
    <property type="match status" value="1"/>
</dbReference>
<dbReference type="InterPro" id="IPR027843">
    <property type="entry name" value="DUF4440"/>
</dbReference>
<dbReference type="AlphaFoldDB" id="A0A4T3F287"/>
<comment type="caution">
    <text evidence="3">The sequence shown here is derived from an EMBL/GenBank/DDBJ whole genome shotgun (WGS) entry which is preliminary data.</text>
</comment>
<dbReference type="Gene3D" id="3.10.450.50">
    <property type="match status" value="1"/>
</dbReference>
<feature type="domain" description="DUF4440" evidence="2">
    <location>
        <begin position="50"/>
        <end position="156"/>
    </location>
</feature>
<keyword evidence="1" id="KW-0732">Signal</keyword>
<dbReference type="Pfam" id="PF14534">
    <property type="entry name" value="DUF4440"/>
    <property type="match status" value="1"/>
</dbReference>